<keyword evidence="4 8" id="KW-1003">Cell membrane</keyword>
<evidence type="ECO:0000256" key="7">
    <source>
        <dbReference type="ARBA" id="ARBA00023136"/>
    </source>
</evidence>
<comment type="caution">
    <text evidence="9">The sequence shown here is derived from an EMBL/GenBank/DDBJ whole genome shotgun (WGS) entry which is preliminary data.</text>
</comment>
<evidence type="ECO:0000313" key="9">
    <source>
        <dbReference type="EMBL" id="RRV08782.1"/>
    </source>
</evidence>
<dbReference type="PANTHER" id="PTHR30269:SF37">
    <property type="entry name" value="MEMBRANE TRANSPORTER PROTEIN"/>
    <property type="match status" value="1"/>
</dbReference>
<keyword evidence="5 8" id="KW-0812">Transmembrane</keyword>
<feature type="transmembrane region" description="Helical" evidence="8">
    <location>
        <begin position="89"/>
        <end position="108"/>
    </location>
</feature>
<keyword evidence="7 8" id="KW-0472">Membrane</keyword>
<evidence type="ECO:0000256" key="6">
    <source>
        <dbReference type="ARBA" id="ARBA00022989"/>
    </source>
</evidence>
<organism evidence="9 10">
    <name type="scientific">Stutzerimonas xanthomarina</name>
    <dbReference type="NCBI Taxonomy" id="271420"/>
    <lineage>
        <taxon>Bacteria</taxon>
        <taxon>Pseudomonadati</taxon>
        <taxon>Pseudomonadota</taxon>
        <taxon>Gammaproteobacteria</taxon>
        <taxon>Pseudomonadales</taxon>
        <taxon>Pseudomonadaceae</taxon>
        <taxon>Stutzerimonas</taxon>
    </lineage>
</organism>
<evidence type="ECO:0000256" key="2">
    <source>
        <dbReference type="ARBA" id="ARBA00009142"/>
    </source>
</evidence>
<keyword evidence="3" id="KW-0813">Transport</keyword>
<name>A0A427DYC3_9GAMM</name>
<reference evidence="9 10" key="1">
    <citation type="submission" date="2018-10" db="EMBL/GenBank/DDBJ databases">
        <title>Transmission dynamics of multidrug resistant bacteria on intensive care unit surfaces.</title>
        <authorList>
            <person name="D'Souza A.W."/>
            <person name="Potter R.F."/>
            <person name="Wallace M."/>
            <person name="Shupe A."/>
            <person name="Patel S."/>
            <person name="Sun S."/>
            <person name="Gul D."/>
            <person name="Kwon J.H."/>
            <person name="Andleeb S."/>
            <person name="Burnham C.-A.D."/>
            <person name="Dantas G."/>
        </authorList>
    </citation>
    <scope>NUCLEOTIDE SEQUENCE [LARGE SCALE GENOMIC DNA]</scope>
    <source>
        <strain evidence="9 10">PX_177</strain>
    </source>
</reference>
<dbReference type="EMBL" id="RHQL01000010">
    <property type="protein sequence ID" value="RRV08782.1"/>
    <property type="molecule type" value="Genomic_DNA"/>
</dbReference>
<dbReference type="AlphaFoldDB" id="A0A427DYC3"/>
<dbReference type="InterPro" id="IPR002781">
    <property type="entry name" value="TM_pro_TauE-like"/>
</dbReference>
<dbReference type="Pfam" id="PF01925">
    <property type="entry name" value="TauE"/>
    <property type="match status" value="1"/>
</dbReference>
<sequence length="256" mass="26818">MPINGQVQRNMLSDVVLVSPSVTAYALCCVFVAAVARGFSGFGFTLLAIMSLSFVLPLATIVPAMFVLEIAAGLRLLPSLWGQVHWRSIRVLVISSIMATPVGAYLLVNIPAEYVKFVLAILIIACCLVMITGYKLQKMPTAMQTAATGAGAGVLNGSLGLGGPPVIVFFLGSPLALEAGRASIVAAFLAMDVAALPAFWALGLFGRESLHLGVMSLPVLVSGVWLGARIAQHVEEAVARKVILVLLMLLALGSFV</sequence>
<feature type="transmembrane region" description="Helical" evidence="8">
    <location>
        <begin position="42"/>
        <end position="68"/>
    </location>
</feature>
<keyword evidence="6 8" id="KW-1133">Transmembrane helix</keyword>
<feature type="transmembrane region" description="Helical" evidence="8">
    <location>
        <begin position="184"/>
        <end position="205"/>
    </location>
</feature>
<evidence type="ECO:0000256" key="3">
    <source>
        <dbReference type="ARBA" id="ARBA00022448"/>
    </source>
</evidence>
<dbReference type="GO" id="GO:0005886">
    <property type="term" value="C:plasma membrane"/>
    <property type="evidence" value="ECO:0007669"/>
    <property type="project" value="UniProtKB-SubCell"/>
</dbReference>
<evidence type="ECO:0000256" key="1">
    <source>
        <dbReference type="ARBA" id="ARBA00004651"/>
    </source>
</evidence>
<feature type="transmembrane region" description="Helical" evidence="8">
    <location>
        <begin position="114"/>
        <end position="134"/>
    </location>
</feature>
<feature type="transmembrane region" description="Helical" evidence="8">
    <location>
        <begin position="237"/>
        <end position="255"/>
    </location>
</feature>
<evidence type="ECO:0000313" key="10">
    <source>
        <dbReference type="Proteomes" id="UP000276506"/>
    </source>
</evidence>
<dbReference type="Proteomes" id="UP000276506">
    <property type="component" value="Unassembled WGS sequence"/>
</dbReference>
<comment type="subcellular location">
    <subcellularLocation>
        <location evidence="1 8">Cell membrane</location>
        <topology evidence="1 8">Multi-pass membrane protein</topology>
    </subcellularLocation>
</comment>
<feature type="transmembrane region" description="Helical" evidence="8">
    <location>
        <begin position="12"/>
        <end position="36"/>
    </location>
</feature>
<evidence type="ECO:0000256" key="8">
    <source>
        <dbReference type="RuleBase" id="RU363041"/>
    </source>
</evidence>
<gene>
    <name evidence="9" type="ORF">EGJ28_16060</name>
</gene>
<comment type="similarity">
    <text evidence="2 8">Belongs to the 4-toluene sulfonate uptake permease (TSUP) (TC 2.A.102) family.</text>
</comment>
<dbReference type="InterPro" id="IPR052017">
    <property type="entry name" value="TSUP"/>
</dbReference>
<accession>A0A427DYC3</accession>
<protein>
    <recommendedName>
        <fullName evidence="8">Probable membrane transporter protein</fullName>
    </recommendedName>
</protein>
<dbReference type="RefSeq" id="WP_019838167.1">
    <property type="nucleotide sequence ID" value="NZ_RHQL01000010.1"/>
</dbReference>
<dbReference type="PANTHER" id="PTHR30269">
    <property type="entry name" value="TRANSMEMBRANE PROTEIN YFCA"/>
    <property type="match status" value="1"/>
</dbReference>
<feature type="transmembrane region" description="Helical" evidence="8">
    <location>
        <begin position="146"/>
        <end position="172"/>
    </location>
</feature>
<feature type="transmembrane region" description="Helical" evidence="8">
    <location>
        <begin position="212"/>
        <end position="231"/>
    </location>
</feature>
<evidence type="ECO:0000256" key="5">
    <source>
        <dbReference type="ARBA" id="ARBA00022692"/>
    </source>
</evidence>
<evidence type="ECO:0000256" key="4">
    <source>
        <dbReference type="ARBA" id="ARBA00022475"/>
    </source>
</evidence>
<proteinExistence type="inferred from homology"/>